<keyword evidence="5" id="KW-0805">Transcription regulation</keyword>
<keyword evidence="8" id="KW-0539">Nucleus</keyword>
<reference evidence="12 13" key="1">
    <citation type="journal article" date="2019" name="Genome Biol. Evol.">
        <title>Insights into the evolution of the New World diploid cottons (Gossypium, subgenus Houzingenia) based on genome sequencing.</title>
        <authorList>
            <person name="Grover C.E."/>
            <person name="Arick M.A. 2nd"/>
            <person name="Thrash A."/>
            <person name="Conover J.L."/>
            <person name="Sanders W.S."/>
            <person name="Peterson D.G."/>
            <person name="Frelichowski J.E."/>
            <person name="Scheffler J.A."/>
            <person name="Scheffler B.E."/>
            <person name="Wendel J.F."/>
        </authorList>
    </citation>
    <scope>NUCLEOTIDE SEQUENCE [LARGE SCALE GENOMIC DNA]</scope>
    <source>
        <strain evidence="12">57</strain>
        <tissue evidence="12">Leaf</tissue>
    </source>
</reference>
<evidence type="ECO:0000256" key="7">
    <source>
        <dbReference type="ARBA" id="ARBA00023163"/>
    </source>
</evidence>
<name>A0A7J8U251_9ROSI</name>
<dbReference type="InterPro" id="IPR011124">
    <property type="entry name" value="Znf_CW"/>
</dbReference>
<dbReference type="PROSITE" id="PS50863">
    <property type="entry name" value="B3"/>
    <property type="match status" value="1"/>
</dbReference>
<dbReference type="GO" id="GO:0005634">
    <property type="term" value="C:nucleus"/>
    <property type="evidence" value="ECO:0007669"/>
    <property type="project" value="UniProtKB-SubCell"/>
</dbReference>
<feature type="compositionally biased region" description="Basic and acidic residues" evidence="9">
    <location>
        <begin position="939"/>
        <end position="948"/>
    </location>
</feature>
<dbReference type="Pfam" id="PF07496">
    <property type="entry name" value="zf-CW"/>
    <property type="match status" value="1"/>
</dbReference>
<dbReference type="PANTHER" id="PTHR46245:SF3">
    <property type="entry name" value="B3 DOMAIN-CONTAINING TRANSCRIPTION REPRESSOR VAL1"/>
    <property type="match status" value="1"/>
</dbReference>
<keyword evidence="13" id="KW-1185">Reference proteome</keyword>
<keyword evidence="3" id="KW-0863">Zinc-finger</keyword>
<evidence type="ECO:0000256" key="2">
    <source>
        <dbReference type="ARBA" id="ARBA00022723"/>
    </source>
</evidence>
<dbReference type="EMBL" id="JABFAB010000003">
    <property type="protein sequence ID" value="MBA0644566.1"/>
    <property type="molecule type" value="Genomic_DNA"/>
</dbReference>
<evidence type="ECO:0000259" key="10">
    <source>
        <dbReference type="PROSITE" id="PS50863"/>
    </source>
</evidence>
<accession>A0A7J8U251</accession>
<comment type="subcellular location">
    <subcellularLocation>
        <location evidence="1">Nucleus</location>
    </subcellularLocation>
</comment>
<dbReference type="Pfam" id="PF02362">
    <property type="entry name" value="B3"/>
    <property type="match status" value="1"/>
</dbReference>
<keyword evidence="2" id="KW-0479">Metal-binding</keyword>
<dbReference type="GO" id="GO:0008270">
    <property type="term" value="F:zinc ion binding"/>
    <property type="evidence" value="ECO:0007669"/>
    <property type="project" value="UniProtKB-KW"/>
</dbReference>
<dbReference type="GO" id="GO:0003677">
    <property type="term" value="F:DNA binding"/>
    <property type="evidence" value="ECO:0007669"/>
    <property type="project" value="UniProtKB-KW"/>
</dbReference>
<evidence type="ECO:0008006" key="14">
    <source>
        <dbReference type="Google" id="ProtNLM"/>
    </source>
</evidence>
<evidence type="ECO:0000256" key="6">
    <source>
        <dbReference type="ARBA" id="ARBA00023125"/>
    </source>
</evidence>
<proteinExistence type="predicted"/>
<dbReference type="SMART" id="SM01019">
    <property type="entry name" value="B3"/>
    <property type="match status" value="1"/>
</dbReference>
<feature type="domain" description="CW-type" evidence="11">
    <location>
        <begin position="659"/>
        <end position="692"/>
    </location>
</feature>
<keyword evidence="6" id="KW-0238">DNA-binding</keyword>
<dbReference type="FunFam" id="2.40.330.10:FF:000006">
    <property type="entry name" value="B3 domain-containing transcription repressor VAL1"/>
    <property type="match status" value="1"/>
</dbReference>
<gene>
    <name evidence="12" type="ORF">Goklo_028709</name>
</gene>
<evidence type="ECO:0000256" key="5">
    <source>
        <dbReference type="ARBA" id="ARBA00023015"/>
    </source>
</evidence>
<dbReference type="AlphaFoldDB" id="A0A7J8U251"/>
<keyword evidence="4" id="KW-0862">Zinc</keyword>
<keyword evidence="7" id="KW-0804">Transcription</keyword>
<dbReference type="PANTHER" id="PTHR46245">
    <property type="entry name" value="B3 DOMAIN-CONTAINING PROTEIN OS07G0563300"/>
    <property type="match status" value="1"/>
</dbReference>
<sequence>MRQKRSQNPRKRLAECMSARKGERAERERELVRVWVELKGVLTLRLKRCGDLILIFDFDLSSLCWMGSKICMNSSCGAATSNEWKKGWPLRSGGFAHLCYPCGSAYEDGVYCDTFHLEESGWRECRICGNHLHCGCIASNYLLELLDYGGVGCISCAKSSRLHTVKRIQTHGDEIPEGVGAVPMNNAGSSAVEGKAVSDHVDERTLAPLCKSMEANECNLLPQSQRGDANASLGQHRGEEVICPTEKVGAGFSNATQPYVRPANFAKLDNARPALDVRDIQDSLPQPYLSMSLGGSSANPNFLLPFSSGLADGKEPRKTWSSFQQGQQSRRILPKPSKNGLTTSSELNKGMIPQARITRPPVEGRGKNHLLPRYWPRITDQELQKLSGDLKSTIVPLFEKVLSASDAGRIGRLVLPKACAEAYFPPISQSEGLPLRIQDVNGKEWTFQFRFWPNNNSRMYVLEGVTPCIQSMQLRAGDTVTFSRIDPGGKLVMGFRKAANSDTQTSKGGKDLLGNALSEHFGLPDGNISRSRDEDHGVRANENSVHQLPMNAEKKKTRNIGSKSKRLLMHSVDALELRLTWEEAQDLLRPPPSVRPSIVTIEDHEFEEYDSLEKLAVDESYNVVLVFVFVLPLFIDHARLWLGHLQKGLNCKRLFEHVLEEQEQWAQCDDCSKWRRLPVDVLLPSKWKCSDNVWDSSSLDVYALLIEYVFLGVHVLHQRRPAQRNWRIFSKWVQKAKVQESPKVAPEPEPTGLDALASAAVLGDKMGDVGESSVGATTKHPRHRPGCTCIVCIQPPSGKGKHKANCTCNVCLTVKRRFKTLMLRKKKRQSEREAEISERDNKKQMDETELKDPRNDHSENEGSRSRIEGEVAEASTGEIDLNCHPIREDVQLEGGLNMMSFVEATSLPVENYIKQNGIESLKTEQQQQGSLGSHFQSKVNRENERPLSDEEFLASVGWERVGHKEPSLERNSLQ</sequence>
<dbReference type="CDD" id="cd10017">
    <property type="entry name" value="B3_DNA"/>
    <property type="match status" value="1"/>
</dbReference>
<feature type="region of interest" description="Disordered" evidence="9">
    <location>
        <begin position="314"/>
        <end position="363"/>
    </location>
</feature>
<protein>
    <recommendedName>
        <fullName evidence="14">TF-B3 domain-containing protein</fullName>
    </recommendedName>
</protein>
<dbReference type="InterPro" id="IPR015300">
    <property type="entry name" value="DNA-bd_pseudobarrel_sf"/>
</dbReference>
<dbReference type="Pfam" id="PF25813">
    <property type="entry name" value="zf_VAL1_N"/>
    <property type="match status" value="1"/>
</dbReference>
<organism evidence="12 13">
    <name type="scientific">Gossypium klotzschianum</name>
    <dbReference type="NCBI Taxonomy" id="34286"/>
    <lineage>
        <taxon>Eukaryota</taxon>
        <taxon>Viridiplantae</taxon>
        <taxon>Streptophyta</taxon>
        <taxon>Embryophyta</taxon>
        <taxon>Tracheophyta</taxon>
        <taxon>Spermatophyta</taxon>
        <taxon>Magnoliopsida</taxon>
        <taxon>eudicotyledons</taxon>
        <taxon>Gunneridae</taxon>
        <taxon>Pentapetalae</taxon>
        <taxon>rosids</taxon>
        <taxon>malvids</taxon>
        <taxon>Malvales</taxon>
        <taxon>Malvaceae</taxon>
        <taxon>Malvoideae</taxon>
        <taxon>Gossypium</taxon>
    </lineage>
</organism>
<evidence type="ECO:0000256" key="9">
    <source>
        <dbReference type="SAM" id="MobiDB-lite"/>
    </source>
</evidence>
<evidence type="ECO:0000259" key="11">
    <source>
        <dbReference type="PROSITE" id="PS51050"/>
    </source>
</evidence>
<evidence type="ECO:0000256" key="1">
    <source>
        <dbReference type="ARBA" id="ARBA00004123"/>
    </source>
</evidence>
<dbReference type="GO" id="GO:0006355">
    <property type="term" value="P:regulation of DNA-templated transcription"/>
    <property type="evidence" value="ECO:0007669"/>
    <property type="project" value="UniProtKB-ARBA"/>
</dbReference>
<dbReference type="PROSITE" id="PS51050">
    <property type="entry name" value="ZF_CW"/>
    <property type="match status" value="1"/>
</dbReference>
<feature type="compositionally biased region" description="Basic and acidic residues" evidence="9">
    <location>
        <begin position="830"/>
        <end position="869"/>
    </location>
</feature>
<evidence type="ECO:0000313" key="13">
    <source>
        <dbReference type="Proteomes" id="UP000593573"/>
    </source>
</evidence>
<feature type="domain" description="TF-B3" evidence="10">
    <location>
        <begin position="398"/>
        <end position="499"/>
    </location>
</feature>
<evidence type="ECO:0000256" key="3">
    <source>
        <dbReference type="ARBA" id="ARBA00022771"/>
    </source>
</evidence>
<dbReference type="Proteomes" id="UP000593573">
    <property type="component" value="Unassembled WGS sequence"/>
</dbReference>
<evidence type="ECO:0000256" key="8">
    <source>
        <dbReference type="ARBA" id="ARBA00023242"/>
    </source>
</evidence>
<feature type="region of interest" description="Disordered" evidence="9">
    <location>
        <begin position="823"/>
        <end position="882"/>
    </location>
</feature>
<evidence type="ECO:0000313" key="12">
    <source>
        <dbReference type="EMBL" id="MBA0644566.1"/>
    </source>
</evidence>
<feature type="region of interest" description="Disordered" evidence="9">
    <location>
        <begin position="923"/>
        <end position="949"/>
    </location>
</feature>
<dbReference type="InterPro" id="IPR057743">
    <property type="entry name" value="Zfn_VAL1-3_N"/>
</dbReference>
<dbReference type="OrthoDB" id="757982at2759"/>
<dbReference type="SUPFAM" id="SSF101936">
    <property type="entry name" value="DNA-binding pseudobarrel domain"/>
    <property type="match status" value="1"/>
</dbReference>
<feature type="compositionally biased region" description="Polar residues" evidence="9">
    <location>
        <begin position="319"/>
        <end position="330"/>
    </location>
</feature>
<comment type="caution">
    <text evidence="12">The sequence shown here is derived from an EMBL/GenBank/DDBJ whole genome shotgun (WGS) entry which is preliminary data.</text>
</comment>
<dbReference type="Gene3D" id="2.40.330.10">
    <property type="entry name" value="DNA-binding pseudobarrel domain"/>
    <property type="match status" value="1"/>
</dbReference>
<evidence type="ECO:0000256" key="4">
    <source>
        <dbReference type="ARBA" id="ARBA00022833"/>
    </source>
</evidence>
<dbReference type="Gene3D" id="3.30.40.100">
    <property type="match status" value="1"/>
</dbReference>
<dbReference type="InterPro" id="IPR003340">
    <property type="entry name" value="B3_DNA-bd"/>
</dbReference>
<feature type="compositionally biased region" description="Polar residues" evidence="9">
    <location>
        <begin position="923"/>
        <end position="938"/>
    </location>
</feature>